<evidence type="ECO:0008006" key="3">
    <source>
        <dbReference type="Google" id="ProtNLM"/>
    </source>
</evidence>
<organism evidence="1 2">
    <name type="scientific">Streptomyces acidiscabies</name>
    <dbReference type="NCBI Taxonomy" id="42234"/>
    <lineage>
        <taxon>Bacteria</taxon>
        <taxon>Bacillati</taxon>
        <taxon>Actinomycetota</taxon>
        <taxon>Actinomycetes</taxon>
        <taxon>Kitasatosporales</taxon>
        <taxon>Streptomycetaceae</taxon>
        <taxon>Streptomyces</taxon>
    </lineage>
</organism>
<evidence type="ECO:0000313" key="1">
    <source>
        <dbReference type="EMBL" id="KND29957.1"/>
    </source>
</evidence>
<sequence length="145" mass="15599">MTTVDGRIIGLAHYAGRAVVEQVLDRHRLGFLDHLALRASLAVGGPFRPDDVADKLTADLKNDFAVSKEAVTNLAARGYLEFFDGPHLLRPTDAGRELFAAASAEIAEVSARIYAGLTEEELTVAGRVLEVVAERANAELVEQDA</sequence>
<protein>
    <recommendedName>
        <fullName evidence="3">MarR family transcriptional regulator</fullName>
    </recommendedName>
</protein>
<dbReference type="RefSeq" id="WP_050373380.1">
    <property type="nucleotide sequence ID" value="NZ_KQ257829.1"/>
</dbReference>
<gene>
    <name evidence="1" type="ORF">IQ63_29865</name>
</gene>
<dbReference type="EMBL" id="JPPY01000169">
    <property type="protein sequence ID" value="KND29957.1"/>
    <property type="molecule type" value="Genomic_DNA"/>
</dbReference>
<proteinExistence type="predicted"/>
<evidence type="ECO:0000313" key="2">
    <source>
        <dbReference type="Proteomes" id="UP000037151"/>
    </source>
</evidence>
<reference evidence="2" key="1">
    <citation type="submission" date="2014-07" db="EMBL/GenBank/DDBJ databases">
        <title>Genome sequencing of plant-pathogenic Streptomyces species.</title>
        <authorList>
            <person name="Harrison J."/>
            <person name="Sapp M."/>
            <person name="Thwaites R."/>
            <person name="Studholme D.J."/>
        </authorList>
    </citation>
    <scope>NUCLEOTIDE SEQUENCE [LARGE SCALE GENOMIC DNA]</scope>
    <source>
        <strain evidence="2">NCPPB 4445</strain>
    </source>
</reference>
<name>A0A0L0JW06_9ACTN</name>
<dbReference type="Gene3D" id="1.10.10.10">
    <property type="entry name" value="Winged helix-like DNA-binding domain superfamily/Winged helix DNA-binding domain"/>
    <property type="match status" value="1"/>
</dbReference>
<dbReference type="AlphaFoldDB" id="A0A0L0JW06"/>
<dbReference type="Proteomes" id="UP000037151">
    <property type="component" value="Unassembled WGS sequence"/>
</dbReference>
<dbReference type="PATRIC" id="fig|42234.21.peg.6155"/>
<comment type="caution">
    <text evidence="1">The sequence shown here is derived from an EMBL/GenBank/DDBJ whole genome shotgun (WGS) entry which is preliminary data.</text>
</comment>
<dbReference type="SUPFAM" id="SSF46785">
    <property type="entry name" value="Winged helix' DNA-binding domain"/>
    <property type="match status" value="1"/>
</dbReference>
<dbReference type="InterPro" id="IPR036388">
    <property type="entry name" value="WH-like_DNA-bd_sf"/>
</dbReference>
<dbReference type="InterPro" id="IPR036390">
    <property type="entry name" value="WH_DNA-bd_sf"/>
</dbReference>
<accession>A0A0L0JW06</accession>
<dbReference type="OrthoDB" id="3873397at2"/>